<keyword evidence="2" id="KW-1185">Reference proteome</keyword>
<evidence type="ECO:0000313" key="1">
    <source>
        <dbReference type="EMBL" id="KXF75638.1"/>
    </source>
</evidence>
<organism evidence="1 2">
    <name type="scientific">Paramesorhizobium deserti</name>
    <dbReference type="NCBI Taxonomy" id="1494590"/>
    <lineage>
        <taxon>Bacteria</taxon>
        <taxon>Pseudomonadati</taxon>
        <taxon>Pseudomonadota</taxon>
        <taxon>Alphaproteobacteria</taxon>
        <taxon>Hyphomicrobiales</taxon>
        <taxon>Phyllobacteriaceae</taxon>
        <taxon>Paramesorhizobium</taxon>
    </lineage>
</organism>
<accession>A0A135HR11</accession>
<evidence type="ECO:0000313" key="2">
    <source>
        <dbReference type="Proteomes" id="UP000070107"/>
    </source>
</evidence>
<proteinExistence type="predicted"/>
<dbReference type="Proteomes" id="UP000070107">
    <property type="component" value="Unassembled WGS sequence"/>
</dbReference>
<sequence length="83" mass="8988">MIPIVDLELGQRSLDAMIKIDRGLIEADIATAIFSRQFAPMLRMIVFIVPMGLGRSCGPTEGKAQASQGFEQISSIHNNIPGC</sequence>
<gene>
    <name evidence="1" type="ORF">ATN84_16740</name>
</gene>
<comment type="caution">
    <text evidence="1">The sequence shown here is derived from an EMBL/GenBank/DDBJ whole genome shotgun (WGS) entry which is preliminary data.</text>
</comment>
<protein>
    <submittedName>
        <fullName evidence="1">Uncharacterized protein</fullName>
    </submittedName>
</protein>
<dbReference type="EMBL" id="LNTU01000037">
    <property type="protein sequence ID" value="KXF75638.1"/>
    <property type="molecule type" value="Genomic_DNA"/>
</dbReference>
<name>A0A135HR11_9HYPH</name>
<reference evidence="1 2" key="1">
    <citation type="submission" date="2015-11" db="EMBL/GenBank/DDBJ databases">
        <title>Draft genome sequence of Paramesorhizobium deserti A-3-E, a strain highly resistant to diverse beta-lactam antibiotics.</title>
        <authorList>
            <person name="Lv R."/>
            <person name="Yang X."/>
            <person name="Fang N."/>
            <person name="Guo J."/>
            <person name="Luo X."/>
            <person name="Peng F."/>
            <person name="Yang R."/>
            <person name="Cui Y."/>
            <person name="Fang C."/>
            <person name="Song Y."/>
        </authorList>
    </citation>
    <scope>NUCLEOTIDE SEQUENCE [LARGE SCALE GENOMIC DNA]</scope>
    <source>
        <strain evidence="1 2">A-3-E</strain>
    </source>
</reference>
<dbReference type="AlphaFoldDB" id="A0A135HR11"/>